<evidence type="ECO:0000256" key="1">
    <source>
        <dbReference type="ARBA" id="ARBA00022723"/>
    </source>
</evidence>
<dbReference type="SUPFAM" id="SSF57667">
    <property type="entry name" value="beta-beta-alpha zinc fingers"/>
    <property type="match status" value="1"/>
</dbReference>
<organism evidence="8 9">
    <name type="scientific">Thalictrum thalictroides</name>
    <name type="common">Rue-anemone</name>
    <name type="synonym">Anemone thalictroides</name>
    <dbReference type="NCBI Taxonomy" id="46969"/>
    <lineage>
        <taxon>Eukaryota</taxon>
        <taxon>Viridiplantae</taxon>
        <taxon>Streptophyta</taxon>
        <taxon>Embryophyta</taxon>
        <taxon>Tracheophyta</taxon>
        <taxon>Spermatophyta</taxon>
        <taxon>Magnoliopsida</taxon>
        <taxon>Ranunculales</taxon>
        <taxon>Ranunculaceae</taxon>
        <taxon>Thalictroideae</taxon>
        <taxon>Thalictrum</taxon>
    </lineage>
</organism>
<protein>
    <submittedName>
        <fullName evidence="8">Transcription factor iiia</fullName>
    </submittedName>
</protein>
<feature type="domain" description="C2H2-type" evidence="7">
    <location>
        <begin position="27"/>
        <end position="55"/>
    </location>
</feature>
<dbReference type="PROSITE" id="PS50157">
    <property type="entry name" value="ZINC_FINGER_C2H2_2"/>
    <property type="match status" value="2"/>
</dbReference>
<dbReference type="AlphaFoldDB" id="A0A7J6XD47"/>
<dbReference type="InterPro" id="IPR013087">
    <property type="entry name" value="Znf_C2H2_type"/>
</dbReference>
<evidence type="ECO:0000256" key="6">
    <source>
        <dbReference type="SAM" id="MobiDB-lite"/>
    </source>
</evidence>
<gene>
    <name evidence="8" type="ORF">FRX31_003624</name>
</gene>
<evidence type="ECO:0000259" key="7">
    <source>
        <dbReference type="PROSITE" id="PS50157"/>
    </source>
</evidence>
<dbReference type="Gene3D" id="3.30.160.60">
    <property type="entry name" value="Classic Zinc Finger"/>
    <property type="match status" value="1"/>
</dbReference>
<evidence type="ECO:0000313" key="9">
    <source>
        <dbReference type="Proteomes" id="UP000554482"/>
    </source>
</evidence>
<dbReference type="OrthoDB" id="1934790at2759"/>
<accession>A0A7J6XD47</accession>
<keyword evidence="9" id="KW-1185">Reference proteome</keyword>
<comment type="caution">
    <text evidence="8">The sequence shown here is derived from an EMBL/GenBank/DDBJ whole genome shotgun (WGS) entry which is preliminary data.</text>
</comment>
<sequence>MMEMEGGGERGAEAEKENPIDTNRRRYYCNYCGIGRSKKSLLASHVLSQHKEEVEREKEKNGENEETNSNTCEECGASFTKPAYLKQHMQSHSSEIIRFKKNENLLVVLA</sequence>
<keyword evidence="1" id="KW-0479">Metal-binding</keyword>
<evidence type="ECO:0000256" key="4">
    <source>
        <dbReference type="ARBA" id="ARBA00022833"/>
    </source>
</evidence>
<dbReference type="SMART" id="SM00355">
    <property type="entry name" value="ZnF_C2H2"/>
    <property type="match status" value="2"/>
</dbReference>
<dbReference type="Pfam" id="PF00096">
    <property type="entry name" value="zf-C2H2"/>
    <property type="match status" value="2"/>
</dbReference>
<dbReference type="InterPro" id="IPR036236">
    <property type="entry name" value="Znf_C2H2_sf"/>
</dbReference>
<keyword evidence="3 5" id="KW-0863">Zinc-finger</keyword>
<evidence type="ECO:0000256" key="2">
    <source>
        <dbReference type="ARBA" id="ARBA00022737"/>
    </source>
</evidence>
<dbReference type="PROSITE" id="PS00028">
    <property type="entry name" value="ZINC_FINGER_C2H2_1"/>
    <property type="match status" value="1"/>
</dbReference>
<evidence type="ECO:0000256" key="5">
    <source>
        <dbReference type="PROSITE-ProRule" id="PRU00042"/>
    </source>
</evidence>
<keyword evidence="2" id="KW-0677">Repeat</keyword>
<proteinExistence type="predicted"/>
<feature type="region of interest" description="Disordered" evidence="6">
    <location>
        <begin position="47"/>
        <end position="74"/>
    </location>
</feature>
<keyword evidence="4" id="KW-0862">Zinc</keyword>
<feature type="domain" description="C2H2-type" evidence="7">
    <location>
        <begin position="70"/>
        <end position="97"/>
    </location>
</feature>
<dbReference type="Proteomes" id="UP000554482">
    <property type="component" value="Unassembled WGS sequence"/>
</dbReference>
<dbReference type="FunFam" id="3.30.160.60:FF:000100">
    <property type="entry name" value="Zinc finger 45-like"/>
    <property type="match status" value="1"/>
</dbReference>
<dbReference type="GO" id="GO:0008270">
    <property type="term" value="F:zinc ion binding"/>
    <property type="evidence" value="ECO:0007669"/>
    <property type="project" value="UniProtKB-KW"/>
</dbReference>
<evidence type="ECO:0000256" key="3">
    <source>
        <dbReference type="ARBA" id="ARBA00022771"/>
    </source>
</evidence>
<dbReference type="EMBL" id="JABWDY010002266">
    <property type="protein sequence ID" value="KAF5206785.1"/>
    <property type="molecule type" value="Genomic_DNA"/>
</dbReference>
<reference evidence="8 9" key="1">
    <citation type="submission" date="2020-06" db="EMBL/GenBank/DDBJ databases">
        <title>Transcriptomic and genomic resources for Thalictrum thalictroides and T. hernandezii: Facilitating candidate gene discovery in an emerging model plant lineage.</title>
        <authorList>
            <person name="Arias T."/>
            <person name="Riano-Pachon D.M."/>
            <person name="Di Stilio V.S."/>
        </authorList>
    </citation>
    <scope>NUCLEOTIDE SEQUENCE [LARGE SCALE GENOMIC DNA]</scope>
    <source>
        <strain evidence="9">cv. WT478/WT964</strain>
        <tissue evidence="8">Leaves</tissue>
    </source>
</reference>
<feature type="compositionally biased region" description="Basic and acidic residues" evidence="6">
    <location>
        <begin position="49"/>
        <end position="63"/>
    </location>
</feature>
<evidence type="ECO:0000313" key="8">
    <source>
        <dbReference type="EMBL" id="KAF5206785.1"/>
    </source>
</evidence>
<name>A0A7J6XD47_THATH</name>